<feature type="compositionally biased region" description="Polar residues" evidence="2">
    <location>
        <begin position="80"/>
        <end position="90"/>
    </location>
</feature>
<name>A0A8H3EWL5_9LECA</name>
<dbReference type="OrthoDB" id="2245455at2759"/>
<feature type="compositionally biased region" description="Polar residues" evidence="2">
    <location>
        <begin position="12"/>
        <end position="32"/>
    </location>
</feature>
<feature type="compositionally biased region" description="Low complexity" evidence="2">
    <location>
        <begin position="362"/>
        <end position="377"/>
    </location>
</feature>
<organism evidence="4 5">
    <name type="scientific">Gomphillus americanus</name>
    <dbReference type="NCBI Taxonomy" id="1940652"/>
    <lineage>
        <taxon>Eukaryota</taxon>
        <taxon>Fungi</taxon>
        <taxon>Dikarya</taxon>
        <taxon>Ascomycota</taxon>
        <taxon>Pezizomycotina</taxon>
        <taxon>Lecanoromycetes</taxon>
        <taxon>OSLEUM clade</taxon>
        <taxon>Ostropomycetidae</taxon>
        <taxon>Ostropales</taxon>
        <taxon>Graphidaceae</taxon>
        <taxon>Gomphilloideae</taxon>
        <taxon>Gomphillus</taxon>
    </lineage>
</organism>
<feature type="region of interest" description="Disordered" evidence="2">
    <location>
        <begin position="734"/>
        <end position="757"/>
    </location>
</feature>
<dbReference type="EMBL" id="CAJPDQ010000009">
    <property type="protein sequence ID" value="CAF9914846.1"/>
    <property type="molecule type" value="Genomic_DNA"/>
</dbReference>
<evidence type="ECO:0000256" key="1">
    <source>
        <dbReference type="SAM" id="Coils"/>
    </source>
</evidence>
<feature type="region of interest" description="Disordered" evidence="2">
    <location>
        <begin position="1"/>
        <end position="123"/>
    </location>
</feature>
<feature type="compositionally biased region" description="Low complexity" evidence="2">
    <location>
        <begin position="735"/>
        <end position="747"/>
    </location>
</feature>
<dbReference type="Gene3D" id="1.20.58.80">
    <property type="entry name" value="Phosphotransferase system, lactose/cellobiose-type IIA subunit"/>
    <property type="match status" value="1"/>
</dbReference>
<feature type="coiled-coil region" evidence="1">
    <location>
        <begin position="432"/>
        <end position="459"/>
    </location>
</feature>
<feature type="domain" description="MIT" evidence="3">
    <location>
        <begin position="125"/>
        <end position="189"/>
    </location>
</feature>
<feature type="region of interest" description="Disordered" evidence="2">
    <location>
        <begin position="532"/>
        <end position="577"/>
    </location>
</feature>
<reference evidence="4" key="1">
    <citation type="submission" date="2021-03" db="EMBL/GenBank/DDBJ databases">
        <authorList>
            <person name="Tagirdzhanova G."/>
        </authorList>
    </citation>
    <scope>NUCLEOTIDE SEQUENCE</scope>
</reference>
<dbReference type="InterPro" id="IPR036181">
    <property type="entry name" value="MIT_dom_sf"/>
</dbReference>
<dbReference type="AlphaFoldDB" id="A0A8H3EWL5"/>
<feature type="compositionally biased region" description="Low complexity" evidence="2">
    <location>
        <begin position="540"/>
        <end position="553"/>
    </location>
</feature>
<evidence type="ECO:0000313" key="4">
    <source>
        <dbReference type="EMBL" id="CAF9914846.1"/>
    </source>
</evidence>
<comment type="caution">
    <text evidence="4">The sequence shown here is derived from an EMBL/GenBank/DDBJ whole genome shotgun (WGS) entry which is preliminary data.</text>
</comment>
<dbReference type="PANTHER" id="PTHR37327:SF1">
    <property type="entry name" value="MICROTUBULE INTERACTING AND TRANSPORT DOMAIN-CONTAINING PROTEIN"/>
    <property type="match status" value="1"/>
</dbReference>
<dbReference type="SUPFAM" id="SSF116846">
    <property type="entry name" value="MIT domain"/>
    <property type="match status" value="1"/>
</dbReference>
<evidence type="ECO:0000313" key="5">
    <source>
        <dbReference type="Proteomes" id="UP000664169"/>
    </source>
</evidence>
<keyword evidence="1" id="KW-0175">Coiled coil</keyword>
<evidence type="ECO:0000259" key="3">
    <source>
        <dbReference type="Pfam" id="PF04212"/>
    </source>
</evidence>
<feature type="compositionally biased region" description="Low complexity" evidence="2">
    <location>
        <begin position="56"/>
        <end position="72"/>
    </location>
</feature>
<evidence type="ECO:0000256" key="2">
    <source>
        <dbReference type="SAM" id="MobiDB-lite"/>
    </source>
</evidence>
<dbReference type="PANTHER" id="PTHR37327">
    <property type="entry name" value="CHROMOSOME 1, WHOLE GENOME SHOTGUN SEQUENCE"/>
    <property type="match status" value="1"/>
</dbReference>
<dbReference type="Proteomes" id="UP000664169">
    <property type="component" value="Unassembled WGS sequence"/>
</dbReference>
<dbReference type="InterPro" id="IPR007330">
    <property type="entry name" value="MIT_dom"/>
</dbReference>
<feature type="compositionally biased region" description="Low complexity" evidence="2">
    <location>
        <begin position="97"/>
        <end position="108"/>
    </location>
</feature>
<feature type="compositionally biased region" description="Polar residues" evidence="2">
    <location>
        <begin position="273"/>
        <end position="286"/>
    </location>
</feature>
<proteinExistence type="predicted"/>
<sequence length="1124" mass="121348">MADTQRLENSDYFGQSWTSSSPGRAQSVQSPGGQYRSDHARAQIRPGANNSFNATSSPIRGIRGSSIAGSPATVGPTASRGLSQDQSFEQVMSPIESSQSPNTPSQQSGEDRTRRRRAPSQKAMLSQALSRANTAVILDNDQKYEGAIRAYQDACALLQQVMFRSSGGDDRRKLEAIRNTYKNRIRELQSGEPIVPPSTEKALPEVPVSPYTVQKEPALDDEETRPEITLQSRLEDESLSNSVLATQSGLPIEASLASQQAFAFPQESFTPIEQASSSTANPNDQIGTKYPEFDLDPLASPNTTVQSENRQTTLSTKSPLSPQPQERSNTGLSNSTQTKPENPGHQRLATMESTSWLDTIEESGGSSTSSIHSRSSSMGFRRKHIRTDSGDTEAQFDAALDAAVEAAYDDGYEVMSGYDEAFHTQSNDGAYLDTLRKNVDLAKQRVRDAERETALLEEREAAILAAREREKKRLLLENDRSLAHSFEDPEAEAEERMLDEMTRHYILEQGEANLQPKAVLPWQSDANNVTSRRLGSSANATSASAVGTGVSSADKPAPPSLTLDTQSGGPLAPPPTGALPMPPITKTQGILPAARFIPGLSPRNSSSGLNSPGVRDRRLSGQKVKELTINTAVKLPYQMSGPKTQPAFGGILSLPENPLLEGPKSASAAMDFVKDPAESMLSPISRVQDPSRSATDPSPLSASVLRADEAAEPPTISVSPAKSRPVLTGLRKNFSSSSLKSLTRSGSGTPGADDAVGTPVMRIFSTGSIPLLSDSMPSMPDLPTPGATNYAKSAANAGGLSYLDIDIHSPHTPGFPNHTVANPPVPLEPCPKSSLLRPFWLMRALYQTIAHPRGGYITTKLFIPRDTWRVMNVKLKNVDEKVANCDLLTAALMKLSKVDTRDADAVLEEMQAFELVMDLVQSQLTKKLGAEVGINGSAALFRSPPGTSDDTVMVDGNTRASSISSKSYLSWKRLRSKNSIGTGFPTTAGSLSKTDSKDSLTMRTLPMATSASPRFAKRDPTKVLGIGPHSHYMASLGRLCDAVQILGEFFCSMNLNANLETPDQITRQVEDPGLRHSSQTHVGLELCIRHAADFFAFFVCRFALNDIGMMLDKFIKRGSEWVLA</sequence>
<gene>
    <name evidence="4" type="ORF">GOMPHAMPRED_008307</name>
</gene>
<protein>
    <recommendedName>
        <fullName evidence="3">MIT domain-containing protein</fullName>
    </recommendedName>
</protein>
<feature type="region of interest" description="Disordered" evidence="2">
    <location>
        <begin position="359"/>
        <end position="381"/>
    </location>
</feature>
<keyword evidence="5" id="KW-1185">Reference proteome</keyword>
<feature type="region of interest" description="Disordered" evidence="2">
    <location>
        <begin position="273"/>
        <end position="346"/>
    </location>
</feature>
<feature type="compositionally biased region" description="Polar residues" evidence="2">
    <location>
        <begin position="300"/>
        <end position="340"/>
    </location>
</feature>
<dbReference type="Pfam" id="PF04212">
    <property type="entry name" value="MIT"/>
    <property type="match status" value="1"/>
</dbReference>
<accession>A0A8H3EWL5</accession>